<keyword evidence="8" id="KW-0934">Plastid</keyword>
<sequence>MSYYDMSLTDTIKYPIVTEKGIRLLEDNKYVFAVDPRSTKDTIKSCIESIFDVKVTSVNTCKSPRRKRRLGKFMGYRSNYKKAVVTLRSGDLIKLFEDA</sequence>
<evidence type="ECO:0000256" key="5">
    <source>
        <dbReference type="ARBA" id="ARBA00023274"/>
    </source>
</evidence>
<protein>
    <recommendedName>
        <fullName evidence="6 7">Large ribosomal subunit protein uL23c</fullName>
    </recommendedName>
</protein>
<evidence type="ECO:0000256" key="6">
    <source>
        <dbReference type="ARBA" id="ARBA00035287"/>
    </source>
</evidence>
<dbReference type="GO" id="GO:1990904">
    <property type="term" value="C:ribonucleoprotein complex"/>
    <property type="evidence" value="ECO:0007669"/>
    <property type="project" value="UniProtKB-KW"/>
</dbReference>
<geneLocation type="chloroplast" evidence="8"/>
<reference evidence="8" key="1">
    <citation type="submission" date="2020-06" db="EMBL/GenBank/DDBJ databases">
        <title>Organellar genomes of a novel haptophyte.</title>
        <authorList>
            <person name="Kamikawa R."/>
            <person name="Miyashita H."/>
        </authorList>
    </citation>
    <scope>NUCLEOTIDE SEQUENCE</scope>
    <source>
        <strain evidence="8">NIES-3900</strain>
    </source>
</reference>
<dbReference type="NCBIfam" id="NF004368">
    <property type="entry name" value="PRK05738.3-4"/>
    <property type="match status" value="1"/>
</dbReference>
<keyword evidence="5 7" id="KW-0687">Ribonucleoprotein</keyword>
<dbReference type="InterPro" id="IPR012677">
    <property type="entry name" value="Nucleotide-bd_a/b_plait_sf"/>
</dbReference>
<dbReference type="GO" id="GO:0005840">
    <property type="term" value="C:ribosome"/>
    <property type="evidence" value="ECO:0007669"/>
    <property type="project" value="UniProtKB-KW"/>
</dbReference>
<dbReference type="GO" id="GO:0006412">
    <property type="term" value="P:translation"/>
    <property type="evidence" value="ECO:0007669"/>
    <property type="project" value="UniProtKB-UniRule"/>
</dbReference>
<comment type="subunit">
    <text evidence="7">Part of the 50S ribosomal subunit.</text>
</comment>
<evidence type="ECO:0000256" key="1">
    <source>
        <dbReference type="ARBA" id="ARBA00006700"/>
    </source>
</evidence>
<comment type="similarity">
    <text evidence="1 7">Belongs to the universal ribosomal protein uL23 family.</text>
</comment>
<organism evidence="8">
    <name type="scientific">Haptophyceae sp. NIES-3900</name>
    <dbReference type="NCBI Taxonomy" id="2748608"/>
    <lineage>
        <taxon>Eukaryota</taxon>
        <taxon>Haptista</taxon>
        <taxon>Haptophyta</taxon>
    </lineage>
</organism>
<dbReference type="AlphaFoldDB" id="A0A7R6WD69"/>
<dbReference type="InterPro" id="IPR013025">
    <property type="entry name" value="Ribosomal_uL23-like"/>
</dbReference>
<evidence type="ECO:0000256" key="7">
    <source>
        <dbReference type="HAMAP-Rule" id="MF_01369"/>
    </source>
</evidence>
<keyword evidence="2 7" id="KW-0699">rRNA-binding</keyword>
<dbReference type="InterPro" id="IPR012678">
    <property type="entry name" value="Ribosomal_uL23/eL15/eS24_sf"/>
</dbReference>
<dbReference type="Pfam" id="PF00276">
    <property type="entry name" value="Ribosomal_L23"/>
    <property type="match status" value="1"/>
</dbReference>
<gene>
    <name evidence="7 8" type="primary">rpl23</name>
</gene>
<dbReference type="GO" id="GO:0009507">
    <property type="term" value="C:chloroplast"/>
    <property type="evidence" value="ECO:0007669"/>
    <property type="project" value="UniProtKB-SubCell"/>
</dbReference>
<dbReference type="EMBL" id="LC564893">
    <property type="protein sequence ID" value="BCG67723.1"/>
    <property type="molecule type" value="Genomic_DNA"/>
</dbReference>
<dbReference type="GO" id="GO:0003735">
    <property type="term" value="F:structural constituent of ribosome"/>
    <property type="evidence" value="ECO:0007669"/>
    <property type="project" value="InterPro"/>
</dbReference>
<evidence type="ECO:0000256" key="4">
    <source>
        <dbReference type="ARBA" id="ARBA00022980"/>
    </source>
</evidence>
<proteinExistence type="inferred from homology"/>
<dbReference type="Gene3D" id="3.30.70.330">
    <property type="match status" value="1"/>
</dbReference>
<evidence type="ECO:0000313" key="8">
    <source>
        <dbReference type="EMBL" id="BCG67723.1"/>
    </source>
</evidence>
<evidence type="ECO:0000256" key="2">
    <source>
        <dbReference type="ARBA" id="ARBA00022730"/>
    </source>
</evidence>
<dbReference type="GO" id="GO:0019843">
    <property type="term" value="F:rRNA binding"/>
    <property type="evidence" value="ECO:0007669"/>
    <property type="project" value="UniProtKB-UniRule"/>
</dbReference>
<dbReference type="HAMAP" id="MF_01369_B">
    <property type="entry name" value="Ribosomal_uL23_B"/>
    <property type="match status" value="1"/>
</dbReference>
<accession>A0A7R6WD69</accession>
<dbReference type="NCBIfam" id="NF004363">
    <property type="entry name" value="PRK05738.2-4"/>
    <property type="match status" value="1"/>
</dbReference>
<dbReference type="SUPFAM" id="SSF54189">
    <property type="entry name" value="Ribosomal proteins S24e, L23 and L15e"/>
    <property type="match status" value="1"/>
</dbReference>
<evidence type="ECO:0000256" key="3">
    <source>
        <dbReference type="ARBA" id="ARBA00022884"/>
    </source>
</evidence>
<keyword evidence="4 7" id="KW-0689">Ribosomal protein</keyword>
<dbReference type="FunFam" id="3.30.70.330:FF:000001">
    <property type="entry name" value="50S ribosomal protein L23"/>
    <property type="match status" value="1"/>
</dbReference>
<comment type="subcellular location">
    <subcellularLocation>
        <location evidence="7">Plastid</location>
        <location evidence="7">Chloroplast</location>
    </subcellularLocation>
</comment>
<dbReference type="PANTHER" id="PTHR11620">
    <property type="entry name" value="60S RIBOSOMAL PROTEIN L23A"/>
    <property type="match status" value="1"/>
</dbReference>
<keyword evidence="3 7" id="KW-0694">RNA-binding</keyword>
<name>A0A7R6WD69_9EUKA</name>
<comment type="function">
    <text evidence="7">Binds to 23S rRNA.</text>
</comment>
<keyword evidence="8" id="KW-0150">Chloroplast</keyword>